<dbReference type="SUPFAM" id="SSF64484">
    <property type="entry name" value="beta and beta-prime subunits of DNA dependent RNA-polymerase"/>
    <property type="match status" value="1"/>
</dbReference>
<evidence type="ECO:0000313" key="14">
    <source>
        <dbReference type="EMBL" id="HIQ79610.1"/>
    </source>
</evidence>
<dbReference type="CDD" id="cd02655">
    <property type="entry name" value="RNAP_beta'_C"/>
    <property type="match status" value="1"/>
</dbReference>
<dbReference type="InterPro" id="IPR007066">
    <property type="entry name" value="RNA_pol_Rpb1_3"/>
</dbReference>
<keyword evidence="9 11" id="KW-0804">Transcription</keyword>
<feature type="binding site" evidence="11">
    <location>
        <position position="838"/>
    </location>
    <ligand>
        <name>Zn(2+)</name>
        <dbReference type="ChEBI" id="CHEBI:29105"/>
        <label>2</label>
    </ligand>
</feature>
<dbReference type="CDD" id="cd01609">
    <property type="entry name" value="RNAP_beta'_N"/>
    <property type="match status" value="1"/>
</dbReference>
<name>A0A9D1CUN2_9FIRM</name>
<dbReference type="GO" id="GO:0000428">
    <property type="term" value="C:DNA-directed RNA polymerase complex"/>
    <property type="evidence" value="ECO:0007669"/>
    <property type="project" value="UniProtKB-KW"/>
</dbReference>
<feature type="binding site" evidence="11">
    <location>
        <position position="922"/>
    </location>
    <ligand>
        <name>Zn(2+)</name>
        <dbReference type="ChEBI" id="CHEBI:29105"/>
        <label>2</label>
    </ligand>
</feature>
<comment type="similarity">
    <text evidence="2 11 12">Belongs to the RNA polymerase beta' chain family.</text>
</comment>
<evidence type="ECO:0000256" key="4">
    <source>
        <dbReference type="ARBA" id="ARBA00022679"/>
    </source>
</evidence>
<dbReference type="InterPro" id="IPR007081">
    <property type="entry name" value="RNA_pol_Rpb1_5"/>
</dbReference>
<comment type="function">
    <text evidence="1 11 12">DNA-dependent RNA polymerase catalyzes the transcription of DNA into RNA using the four ribonucleoside triphosphates as substrates.</text>
</comment>
<evidence type="ECO:0000256" key="5">
    <source>
        <dbReference type="ARBA" id="ARBA00022695"/>
    </source>
</evidence>
<evidence type="ECO:0000256" key="3">
    <source>
        <dbReference type="ARBA" id="ARBA00022478"/>
    </source>
</evidence>
<evidence type="ECO:0000256" key="8">
    <source>
        <dbReference type="ARBA" id="ARBA00022842"/>
    </source>
</evidence>
<evidence type="ECO:0000256" key="6">
    <source>
        <dbReference type="ARBA" id="ARBA00022723"/>
    </source>
</evidence>
<dbReference type="InterPro" id="IPR045867">
    <property type="entry name" value="DNA-dir_RpoC_beta_prime"/>
</dbReference>
<comment type="cofactor">
    <cofactor evidence="11">
        <name>Mg(2+)</name>
        <dbReference type="ChEBI" id="CHEBI:18420"/>
    </cofactor>
    <text evidence="11">Binds 1 Mg(2+) ion per subunit.</text>
</comment>
<dbReference type="Pfam" id="PF04997">
    <property type="entry name" value="RNA_pol_Rpb1_1"/>
    <property type="match status" value="1"/>
</dbReference>
<reference evidence="14" key="1">
    <citation type="submission" date="2020-10" db="EMBL/GenBank/DDBJ databases">
        <authorList>
            <person name="Gilroy R."/>
        </authorList>
    </citation>
    <scope>NUCLEOTIDE SEQUENCE</scope>
    <source>
        <strain evidence="14">ChiBcolR7-354</strain>
    </source>
</reference>
<evidence type="ECO:0000313" key="15">
    <source>
        <dbReference type="Proteomes" id="UP000824262"/>
    </source>
</evidence>
<evidence type="ECO:0000256" key="10">
    <source>
        <dbReference type="ARBA" id="ARBA00048552"/>
    </source>
</evidence>
<dbReference type="PANTHER" id="PTHR19376:SF54">
    <property type="entry name" value="DNA-DIRECTED RNA POLYMERASE SUBUNIT BETA"/>
    <property type="match status" value="1"/>
</dbReference>
<dbReference type="Pfam" id="PF04998">
    <property type="entry name" value="RNA_pol_Rpb1_5"/>
    <property type="match status" value="1"/>
</dbReference>
<feature type="binding site" evidence="11">
    <location>
        <position position="450"/>
    </location>
    <ligand>
        <name>Mg(2+)</name>
        <dbReference type="ChEBI" id="CHEBI:18420"/>
    </ligand>
</feature>
<keyword evidence="3 11" id="KW-0240">DNA-directed RNA polymerase</keyword>
<protein>
    <recommendedName>
        <fullName evidence="11">DNA-directed RNA polymerase subunit beta'</fullName>
        <shortName evidence="11">RNAP subunit beta'</shortName>
        <ecNumber evidence="11">2.7.7.6</ecNumber>
    </recommendedName>
    <alternativeName>
        <fullName evidence="11">RNA polymerase subunit beta'</fullName>
    </alternativeName>
    <alternativeName>
        <fullName evidence="11">Transcriptase subunit beta'</fullName>
    </alternativeName>
</protein>
<keyword evidence="5 11" id="KW-0548">Nucleotidyltransferase</keyword>
<feature type="binding site" evidence="11">
    <location>
        <position position="448"/>
    </location>
    <ligand>
        <name>Mg(2+)</name>
        <dbReference type="ChEBI" id="CHEBI:18420"/>
    </ligand>
</feature>
<dbReference type="GO" id="GO:0003677">
    <property type="term" value="F:DNA binding"/>
    <property type="evidence" value="ECO:0007669"/>
    <property type="project" value="UniProtKB-UniRule"/>
</dbReference>
<dbReference type="InterPro" id="IPR007080">
    <property type="entry name" value="RNA_pol_Rpb1_1"/>
</dbReference>
<dbReference type="PANTHER" id="PTHR19376">
    <property type="entry name" value="DNA-DIRECTED RNA POLYMERASE"/>
    <property type="match status" value="1"/>
</dbReference>
<dbReference type="InterPro" id="IPR000722">
    <property type="entry name" value="RNA_pol_asu"/>
</dbReference>
<feature type="binding site" evidence="11">
    <location>
        <position position="61"/>
    </location>
    <ligand>
        <name>Zn(2+)</name>
        <dbReference type="ChEBI" id="CHEBI:29105"/>
        <label>1</label>
    </ligand>
</feature>
<dbReference type="AlphaFoldDB" id="A0A9D1CUN2"/>
<gene>
    <name evidence="11 14" type="primary">rpoC</name>
    <name evidence="14" type="ORF">IAB77_10185</name>
</gene>
<evidence type="ECO:0000256" key="2">
    <source>
        <dbReference type="ARBA" id="ARBA00006460"/>
    </source>
</evidence>
<comment type="subunit">
    <text evidence="11">The RNAP catalytic core consists of 2 alpha, 1 beta, 1 beta' and 1 omega subunit. When a sigma factor is associated with the core the holoenzyme is formed, which can initiate transcription.</text>
</comment>
<dbReference type="EC" id="2.7.7.6" evidence="11"/>
<feature type="binding site" evidence="11">
    <location>
        <position position="74"/>
    </location>
    <ligand>
        <name>Zn(2+)</name>
        <dbReference type="ChEBI" id="CHEBI:29105"/>
        <label>1</label>
    </ligand>
</feature>
<evidence type="ECO:0000256" key="12">
    <source>
        <dbReference type="RuleBase" id="RU004279"/>
    </source>
</evidence>
<dbReference type="InterPro" id="IPR042102">
    <property type="entry name" value="RNA_pol_Rpb1_3_sf"/>
</dbReference>
<dbReference type="Gene3D" id="4.10.860.120">
    <property type="entry name" value="RNA polymerase II, clamp domain"/>
    <property type="match status" value="1"/>
</dbReference>
<dbReference type="GO" id="GO:0000287">
    <property type="term" value="F:magnesium ion binding"/>
    <property type="evidence" value="ECO:0007669"/>
    <property type="project" value="UniProtKB-UniRule"/>
</dbReference>
<dbReference type="NCBIfam" id="TIGR02386">
    <property type="entry name" value="rpoC_TIGR"/>
    <property type="match status" value="1"/>
</dbReference>
<feature type="binding site" evidence="11">
    <location>
        <position position="59"/>
    </location>
    <ligand>
        <name>Zn(2+)</name>
        <dbReference type="ChEBI" id="CHEBI:29105"/>
        <label>1</label>
    </ligand>
</feature>
<feature type="binding site" evidence="11">
    <location>
        <position position="77"/>
    </location>
    <ligand>
        <name>Zn(2+)</name>
        <dbReference type="ChEBI" id="CHEBI:29105"/>
        <label>1</label>
    </ligand>
</feature>
<reference evidence="14" key="2">
    <citation type="journal article" date="2021" name="PeerJ">
        <title>Extensive microbial diversity within the chicken gut microbiome revealed by metagenomics and culture.</title>
        <authorList>
            <person name="Gilroy R."/>
            <person name="Ravi A."/>
            <person name="Getino M."/>
            <person name="Pursley I."/>
            <person name="Horton D.L."/>
            <person name="Alikhan N.F."/>
            <person name="Baker D."/>
            <person name="Gharbi K."/>
            <person name="Hall N."/>
            <person name="Watson M."/>
            <person name="Adriaenssens E.M."/>
            <person name="Foster-Nyarko E."/>
            <person name="Jarju S."/>
            <person name="Secka A."/>
            <person name="Antonio M."/>
            <person name="Oren A."/>
            <person name="Chaudhuri R.R."/>
            <person name="La Ragione R."/>
            <person name="Hildebrand F."/>
            <person name="Pallen M.J."/>
        </authorList>
    </citation>
    <scope>NUCLEOTIDE SEQUENCE</scope>
    <source>
        <strain evidence="14">ChiBcolR7-354</strain>
    </source>
</reference>
<dbReference type="InterPro" id="IPR012754">
    <property type="entry name" value="DNA-dir_RpoC_beta_prime_bact"/>
</dbReference>
<feature type="binding site" evidence="11">
    <location>
        <position position="912"/>
    </location>
    <ligand>
        <name>Zn(2+)</name>
        <dbReference type="ChEBI" id="CHEBI:29105"/>
        <label>2</label>
    </ligand>
</feature>
<comment type="caution">
    <text evidence="14">The sequence shown here is derived from an EMBL/GenBank/DDBJ whole genome shotgun (WGS) entry which is preliminary data.</text>
</comment>
<keyword evidence="7 11" id="KW-0862">Zinc</keyword>
<dbReference type="Gene3D" id="1.10.274.100">
    <property type="entry name" value="RNA polymerase Rpb1, domain 3"/>
    <property type="match status" value="1"/>
</dbReference>
<dbReference type="InterPro" id="IPR007083">
    <property type="entry name" value="RNA_pol_Rpb1_4"/>
</dbReference>
<evidence type="ECO:0000256" key="1">
    <source>
        <dbReference type="ARBA" id="ARBA00004026"/>
    </source>
</evidence>
<evidence type="ECO:0000256" key="9">
    <source>
        <dbReference type="ARBA" id="ARBA00023163"/>
    </source>
</evidence>
<feature type="binding site" evidence="11">
    <location>
        <position position="452"/>
    </location>
    <ligand>
        <name>Mg(2+)</name>
        <dbReference type="ChEBI" id="CHEBI:18420"/>
    </ligand>
</feature>
<dbReference type="InterPro" id="IPR006592">
    <property type="entry name" value="RNA_pol_N"/>
</dbReference>
<dbReference type="Gene3D" id="1.10.40.90">
    <property type="match status" value="1"/>
</dbReference>
<proteinExistence type="inferred from homology"/>
<dbReference type="Pfam" id="PF05000">
    <property type="entry name" value="RNA_pol_Rpb1_4"/>
    <property type="match status" value="1"/>
</dbReference>
<keyword evidence="8 11" id="KW-0460">Magnesium</keyword>
<dbReference type="InterPro" id="IPR044893">
    <property type="entry name" value="RNA_pol_Rpb1_clamp_domain"/>
</dbReference>
<comment type="cofactor">
    <cofactor evidence="11">
        <name>Zn(2+)</name>
        <dbReference type="ChEBI" id="CHEBI:29105"/>
    </cofactor>
    <text evidence="11">Binds 2 Zn(2+) ions per subunit.</text>
</comment>
<feature type="domain" description="RNA polymerase N-terminal" evidence="13">
    <location>
        <begin position="223"/>
        <end position="502"/>
    </location>
</feature>
<dbReference type="GO" id="GO:0006351">
    <property type="term" value="P:DNA-templated transcription"/>
    <property type="evidence" value="ECO:0007669"/>
    <property type="project" value="UniProtKB-UniRule"/>
</dbReference>
<dbReference type="EMBL" id="DVGA01000114">
    <property type="protein sequence ID" value="HIQ79610.1"/>
    <property type="molecule type" value="Genomic_DNA"/>
</dbReference>
<sequence>MSYTPFDAIKIGIASPEMIREWSYGEVKKPETINYRTLKPERDGLFCERIFGPTKDWECHCGKYKKIRYKGKICDRCGVEVTRSKVRRERMGHIELATPVSHIWYFKGIPSRMGLILDITPRILEKVLYFGSYIVIDPGDTPLERCQTLTEREYRDMREKYENDFDAGMGAEAIKKLLQQIDCEKLSEELKAELATAGGQKKAKLVKRLEVVEAFRQSGNKPEWMIIDVLPVIPPEIRPMVQLDGGRFATSDLNDLYRRVINRNNRLKRLMQLNAPDIIVRNEKRMLQEAVDALIDNGRRGRAVTGANSRALKSLSDMLKGKQGRFRQNLLGKRVDYSGRSVIVVGPDLKIYQCGVPKEMAIELFRPFVMKKLVEDGVANNIKSAKKMVDKQRTEVWDALDVVIKEHPVLLNRAPTLHRLGIQAFEPILVEGRALRLHPLVCTAYNADFDGDQMAIHVPLSAEAQAEARILMLSANNLLRPQDGHPVTVPTQDMILGSYYLTYLRLGKAEKGAERVFVTDAGDTGLPVGEVVDADDFVAANKAAKANGGREAEYRPLHAYVTSAEAIMAYNSGAIGLHAPILVRVEKTVDGVPAHRLIRTTVGRIIFNEPIPQDLGYVDRSDPEHAFDHEISFQVGKKQLGDIIDRCIQKYGFTISAEVLDNIKALGFKYSTIGALTISIADMTVPDTKQTLIEATEKKVLDIEKQYRRGFITNDERYRLVVDEWEQTTKDVTGALQNCLDEYNPIYMMANSGARGSMNQIRQLAGMRGLMANTAGKTIEIPIKANFREGLSVLEYFISSRGARKGLADTALRTADSGYLTRRLVDVSQDVIIREEDCGTHEGIWASAVYEKGQEVQSFAVSISGRFPAEPITDPETGEVLFGCEHMLNAEDAAVLSARGIERVRIRSVLTCEARSGVCAKCYGINLAVGQPVNPGEAVGVIAAQSIGEPGTQLTMRTFHTGGIAGDDITQGLPRVEELFEARKPKRMATLSEISGTVSLEETRKNAMFAITVTNEAEGDTRVYTVPFSAGILVAQGDHVDKGQELTSGALNPHDVLRIRGIEDDEFGRQGVRNYLIQEVQKVYRQQGVDINDKHIEVIVRQMMRKVRVEDSGDTSLLSGAMVDIAELKAENAAIAARMEAGERREDGEELREATYTQLLMGITKASLATDSFLSAASFQETTKVLTDAAIKGKVDHLVGLKENVIIGKLIPAGSGLSLYRNVKCETNEEVESEPEDYVDLSVLVNRSNAL</sequence>
<evidence type="ECO:0000256" key="11">
    <source>
        <dbReference type="HAMAP-Rule" id="MF_01322"/>
    </source>
</evidence>
<evidence type="ECO:0000259" key="13">
    <source>
        <dbReference type="SMART" id="SM00663"/>
    </source>
</evidence>
<dbReference type="InterPro" id="IPR038120">
    <property type="entry name" value="Rpb1_funnel_sf"/>
</dbReference>
<dbReference type="Pfam" id="PF04983">
    <property type="entry name" value="RNA_pol_Rpb1_3"/>
    <property type="match status" value="1"/>
</dbReference>
<organism evidence="14 15">
    <name type="scientific">Candidatus Scatomorpha intestinavium</name>
    <dbReference type="NCBI Taxonomy" id="2840922"/>
    <lineage>
        <taxon>Bacteria</taxon>
        <taxon>Bacillati</taxon>
        <taxon>Bacillota</taxon>
        <taxon>Clostridia</taxon>
        <taxon>Eubacteriales</taxon>
        <taxon>Candidatus Scatomorpha</taxon>
    </lineage>
</organism>
<dbReference type="Proteomes" id="UP000824262">
    <property type="component" value="Unassembled WGS sequence"/>
</dbReference>
<accession>A0A9D1CUN2</accession>
<dbReference type="Pfam" id="PF00623">
    <property type="entry name" value="RNA_pol_Rpb1_2"/>
    <property type="match status" value="1"/>
</dbReference>
<dbReference type="SMART" id="SM00663">
    <property type="entry name" value="RPOLA_N"/>
    <property type="match status" value="1"/>
</dbReference>
<keyword evidence="6 11" id="KW-0479">Metal-binding</keyword>
<dbReference type="FunFam" id="4.10.860.120:FF:000001">
    <property type="entry name" value="DNA-directed RNA polymerase subunit beta"/>
    <property type="match status" value="1"/>
</dbReference>
<keyword evidence="4 11" id="KW-0808">Transferase</keyword>
<dbReference type="GO" id="GO:0008270">
    <property type="term" value="F:zinc ion binding"/>
    <property type="evidence" value="ECO:0007669"/>
    <property type="project" value="UniProtKB-UniRule"/>
</dbReference>
<dbReference type="Gene3D" id="1.10.150.390">
    <property type="match status" value="1"/>
</dbReference>
<dbReference type="Gene3D" id="2.40.50.100">
    <property type="match status" value="1"/>
</dbReference>
<feature type="binding site" evidence="11">
    <location>
        <position position="919"/>
    </location>
    <ligand>
        <name>Zn(2+)</name>
        <dbReference type="ChEBI" id="CHEBI:29105"/>
        <label>2</label>
    </ligand>
</feature>
<dbReference type="GO" id="GO:0003899">
    <property type="term" value="F:DNA-directed RNA polymerase activity"/>
    <property type="evidence" value="ECO:0007669"/>
    <property type="project" value="UniProtKB-UniRule"/>
</dbReference>
<dbReference type="Gene3D" id="1.10.1790.20">
    <property type="match status" value="1"/>
</dbReference>
<comment type="catalytic activity">
    <reaction evidence="10 11 12">
        <text>RNA(n) + a ribonucleoside 5'-triphosphate = RNA(n+1) + diphosphate</text>
        <dbReference type="Rhea" id="RHEA:21248"/>
        <dbReference type="Rhea" id="RHEA-COMP:14527"/>
        <dbReference type="Rhea" id="RHEA-COMP:17342"/>
        <dbReference type="ChEBI" id="CHEBI:33019"/>
        <dbReference type="ChEBI" id="CHEBI:61557"/>
        <dbReference type="ChEBI" id="CHEBI:140395"/>
        <dbReference type="EC" id="2.7.7.6"/>
    </reaction>
</comment>
<dbReference type="Gene3D" id="2.40.40.20">
    <property type="match status" value="1"/>
</dbReference>
<dbReference type="HAMAP" id="MF_01322">
    <property type="entry name" value="RNApol_bact_RpoC"/>
    <property type="match status" value="1"/>
</dbReference>
<evidence type="ECO:0000256" key="7">
    <source>
        <dbReference type="ARBA" id="ARBA00022833"/>
    </source>
</evidence>
<dbReference type="Gene3D" id="1.10.132.30">
    <property type="match status" value="1"/>
</dbReference>